<dbReference type="PANTHER" id="PTHR33972">
    <property type="entry name" value="EXPRESSED PROTEIN"/>
    <property type="match status" value="1"/>
</dbReference>
<feature type="compositionally biased region" description="Basic and acidic residues" evidence="1">
    <location>
        <begin position="147"/>
        <end position="157"/>
    </location>
</feature>
<evidence type="ECO:0000256" key="1">
    <source>
        <dbReference type="SAM" id="MobiDB-lite"/>
    </source>
</evidence>
<protein>
    <submittedName>
        <fullName evidence="2">Uncharacterized protein</fullName>
    </submittedName>
</protein>
<gene>
    <name evidence="2" type="ORF">LIER_19666</name>
</gene>
<sequence>MANTISQTIIRTLKSNPNPHLLLSAKSSLSMPRLVAVRGYSVPPNINVIDDNNNHADMEAMAVRKIENAIHQIMVLKSVPDWLPFVPGGSYWIPPVKRINGIHQILHTIANPLRDEEYLSLTNVRGWPSSGFHASPEMKKSASSKSQFEDLMKSRED</sequence>
<comment type="caution">
    <text evidence="2">The sequence shown here is derived from an EMBL/GenBank/DDBJ whole genome shotgun (WGS) entry which is preliminary data.</text>
</comment>
<accession>A0AAV3QMW1</accession>
<name>A0AAV3QMW1_LITER</name>
<evidence type="ECO:0000313" key="2">
    <source>
        <dbReference type="EMBL" id="GAA0163908.1"/>
    </source>
</evidence>
<dbReference type="EMBL" id="BAABME010004891">
    <property type="protein sequence ID" value="GAA0163908.1"/>
    <property type="molecule type" value="Genomic_DNA"/>
</dbReference>
<organism evidence="2 3">
    <name type="scientific">Lithospermum erythrorhizon</name>
    <name type="common">Purple gromwell</name>
    <name type="synonym">Lithospermum officinale var. erythrorhizon</name>
    <dbReference type="NCBI Taxonomy" id="34254"/>
    <lineage>
        <taxon>Eukaryota</taxon>
        <taxon>Viridiplantae</taxon>
        <taxon>Streptophyta</taxon>
        <taxon>Embryophyta</taxon>
        <taxon>Tracheophyta</taxon>
        <taxon>Spermatophyta</taxon>
        <taxon>Magnoliopsida</taxon>
        <taxon>eudicotyledons</taxon>
        <taxon>Gunneridae</taxon>
        <taxon>Pentapetalae</taxon>
        <taxon>asterids</taxon>
        <taxon>lamiids</taxon>
        <taxon>Boraginales</taxon>
        <taxon>Boraginaceae</taxon>
        <taxon>Boraginoideae</taxon>
        <taxon>Lithospermeae</taxon>
        <taxon>Lithospermum</taxon>
    </lineage>
</organism>
<proteinExistence type="predicted"/>
<dbReference type="PANTHER" id="PTHR33972:SF2">
    <property type="entry name" value="OS04G0606700 PROTEIN"/>
    <property type="match status" value="1"/>
</dbReference>
<reference evidence="2 3" key="1">
    <citation type="submission" date="2024-01" db="EMBL/GenBank/DDBJ databases">
        <title>The complete chloroplast genome sequence of Lithospermum erythrorhizon: insights into the phylogenetic relationship among Boraginaceae species and the maternal lineages of purple gromwells.</title>
        <authorList>
            <person name="Okada T."/>
            <person name="Watanabe K."/>
        </authorList>
    </citation>
    <scope>NUCLEOTIDE SEQUENCE [LARGE SCALE GENOMIC DNA]</scope>
</reference>
<dbReference type="Proteomes" id="UP001454036">
    <property type="component" value="Unassembled WGS sequence"/>
</dbReference>
<dbReference type="AlphaFoldDB" id="A0AAV3QMW1"/>
<keyword evidence="3" id="KW-1185">Reference proteome</keyword>
<feature type="region of interest" description="Disordered" evidence="1">
    <location>
        <begin position="132"/>
        <end position="157"/>
    </location>
</feature>
<evidence type="ECO:0000313" key="3">
    <source>
        <dbReference type="Proteomes" id="UP001454036"/>
    </source>
</evidence>